<evidence type="ECO:0000313" key="2">
    <source>
        <dbReference type="Proteomes" id="UP000678895"/>
    </source>
</evidence>
<reference evidence="1" key="1">
    <citation type="submission" date="2021-03" db="EMBL/GenBank/DDBJ databases">
        <title>Antimicrobial resistance genes in bacteria isolated from Japanese honey, and their potential for conferring macrolide and lincosamide resistance in the American foulbrood pathogen Paenibacillus larvae.</title>
        <authorList>
            <person name="Okamoto M."/>
            <person name="Kumagai M."/>
            <person name="Kanamori H."/>
            <person name="Takamatsu D."/>
        </authorList>
    </citation>
    <scope>NUCLEOTIDE SEQUENCE</scope>
    <source>
        <strain evidence="1">J41TS4</strain>
    </source>
</reference>
<evidence type="ECO:0000313" key="1">
    <source>
        <dbReference type="EMBL" id="GIO41540.1"/>
    </source>
</evidence>
<accession>A0A919Y3L8</accession>
<keyword evidence="2" id="KW-1185">Reference proteome</keyword>
<dbReference type="AlphaFoldDB" id="A0A919Y3L8"/>
<protein>
    <recommendedName>
        <fullName evidence="3">Transcription initiation factor TFIID</fullName>
    </recommendedName>
</protein>
<proteinExistence type="predicted"/>
<organism evidence="1 2">
    <name type="scientific">Paenibacillus apis</name>
    <dbReference type="NCBI Taxonomy" id="1792174"/>
    <lineage>
        <taxon>Bacteria</taxon>
        <taxon>Bacillati</taxon>
        <taxon>Bacillota</taxon>
        <taxon>Bacilli</taxon>
        <taxon>Bacillales</taxon>
        <taxon>Paenibacillaceae</taxon>
        <taxon>Paenibacillus</taxon>
    </lineage>
</organism>
<sequence length="791" mass="91043">MKQQLERFALDYDRAEERLAGQGDDQSSIHYPALYLFIGDKAGEAIGAMKEIHDRKWDNSRGVMYLWVTTAGGASVQAEESPAVKRHVLAGTEGGGDPKKARAELYRKLYDSGQGWFELNRTLRQVSSHIAEYGRLYASFDRIHLSVITRVDDPLNVFVQELSLLAKSILGQSFKSVQMDLYALISEREQVEAFGYGSSAGVAFLRELDYMQQPDYSFSAPLHVTEDGISIPVTHQASPLFDLVYVLSDRNERGLLAADELQGCYEMISHISLLKNRKYKEQVFGPGSGSYNNTSFKNNVMTESGRQGYVSAGMAKVKRPNQSIALVVLYHFLRQLKADMAEEPEIGEQEKLSMFGVHPAAFEEQAARLVPDIEAISEMHALMTNEVSYASLRQMSIREAEQALYGEGCRAFFRSNYEDPARHGLEQLDVAAKLENELRSRTSATPMIGLFQLYHWSGERKEAGGLLPYVQNLYRETQRELELARFELEQAYEGRVEQLPFKKVPFMDKRNVRSFISELFRSVYYRKRDLLMLEIKLKLISRYEAEIEAFHKRCEVKIHQFESLEQLLRASAQESVTWADDYIGQNIMEYYELVTKRVTDELKAKRGAGAFFEDRLLGNQRELLEQGIEGFLTKLIKACREHILTSPYFKLSFEEELLQRSNVTIEYNNKEVLSKDDLFKKLYRTLEDRAAIQLRLYDYTQEHRYEEKYVFGDVESEFVRYVFSVDESSRIYKLGGVHEKRSSGIVKLNLMGGFHLEDLMYYRNGKVYYESYVANGYELHGLDPARLPELR</sequence>
<comment type="caution">
    <text evidence="1">The sequence shown here is derived from an EMBL/GenBank/DDBJ whole genome shotgun (WGS) entry which is preliminary data.</text>
</comment>
<dbReference type="Proteomes" id="UP000678895">
    <property type="component" value="Unassembled WGS sequence"/>
</dbReference>
<gene>
    <name evidence="1" type="ORF">J41TS4_12980</name>
</gene>
<dbReference type="RefSeq" id="WP_301625765.1">
    <property type="nucleotide sequence ID" value="NZ_BORS01000003.1"/>
</dbReference>
<dbReference type="EMBL" id="BORS01000003">
    <property type="protein sequence ID" value="GIO41540.1"/>
    <property type="molecule type" value="Genomic_DNA"/>
</dbReference>
<name>A0A919Y3L8_9BACL</name>
<evidence type="ECO:0008006" key="3">
    <source>
        <dbReference type="Google" id="ProtNLM"/>
    </source>
</evidence>